<evidence type="ECO:0000256" key="1">
    <source>
        <dbReference type="PROSITE-ProRule" id="PRU00087"/>
    </source>
</evidence>
<reference evidence="2" key="2">
    <citation type="submission" date="2023-06" db="EMBL/GenBank/DDBJ databases">
        <authorList>
            <person name="Ma L."/>
            <person name="Liu K.-W."/>
            <person name="Li Z."/>
            <person name="Hsiao Y.-Y."/>
            <person name="Qi Y."/>
            <person name="Fu T."/>
            <person name="Tang G."/>
            <person name="Zhang D."/>
            <person name="Sun W.-H."/>
            <person name="Liu D.-K."/>
            <person name="Li Y."/>
            <person name="Chen G.-Z."/>
            <person name="Liu X.-D."/>
            <person name="Liao X.-Y."/>
            <person name="Jiang Y.-T."/>
            <person name="Yu X."/>
            <person name="Hao Y."/>
            <person name="Huang J."/>
            <person name="Zhao X.-W."/>
            <person name="Ke S."/>
            <person name="Chen Y.-Y."/>
            <person name="Wu W.-L."/>
            <person name="Hsu J.-L."/>
            <person name="Lin Y.-F."/>
            <person name="Huang M.-D."/>
            <person name="Li C.-Y."/>
            <person name="Huang L."/>
            <person name="Wang Z.-W."/>
            <person name="Zhao X."/>
            <person name="Zhong W.-Y."/>
            <person name="Peng D.-H."/>
            <person name="Ahmad S."/>
            <person name="Lan S."/>
            <person name="Zhang J.-S."/>
            <person name="Tsai W.-C."/>
            <person name="Van De Peer Y."/>
            <person name="Liu Z.-J."/>
        </authorList>
    </citation>
    <scope>NUCLEOTIDE SEQUENCE</scope>
    <source>
        <strain evidence="2">CP</strain>
        <tissue evidence="2">Leaves</tissue>
    </source>
</reference>
<dbReference type="Proteomes" id="UP001180020">
    <property type="component" value="Unassembled WGS sequence"/>
</dbReference>
<proteinExistence type="predicted"/>
<name>A0AAV9ETD4_ACOCL</name>
<keyword evidence="3" id="KW-1185">Reference proteome</keyword>
<dbReference type="Gene3D" id="2.60.40.10">
    <property type="entry name" value="Immunoglobulins"/>
    <property type="match status" value="1"/>
</dbReference>
<sequence>MRGQSSAFNIFYTPVKSGSYELWVFCGNIALNNGQPFPLEVSPGGVDMSSSAVVKYAAQVQRNFKNEIVVQLKDSFFNPISLQQASLSLDITPANTSGFLKSKFMDEKDGLYIVYYLLKDAGEYFPEAHSDTISVWEDESVSFDVLGNDYFKGELSSFIASSKGRCVGVREEAKAFSAGMPSFFGNDSFSYTISDINNNTATSTCIVSVLSIPPQFVSLPGLLQVTEDVLKPRFGSENFYGNDVVTISGTNKNGVREAYVPIFVEPVNDPPFLNVPEYIILEKKISKNGLWIIETPKNVEFSIGDPDLLHFPGRNSDFAVTLTMEVNVGVLITNLPVDFIKSTEGSDYGAVLTISVNDMGNYGCYPDCVEKLSLPLSAEVNINLMPRRPMSSTAAYAVKRDYTRRRDIFR</sequence>
<protein>
    <submittedName>
        <fullName evidence="2">Protein GAMETE EXPRESSED 2</fullName>
    </submittedName>
</protein>
<gene>
    <name evidence="2" type="primary">GEX2</name>
    <name evidence="2" type="ORF">QJS10_CPA05g02278</name>
</gene>
<dbReference type="Pfam" id="PF17963">
    <property type="entry name" value="Big_9"/>
    <property type="match status" value="1"/>
</dbReference>
<feature type="repeat" description="Filamin" evidence="1">
    <location>
        <begin position="1"/>
        <end position="41"/>
    </location>
</feature>
<evidence type="ECO:0000313" key="3">
    <source>
        <dbReference type="Proteomes" id="UP001180020"/>
    </source>
</evidence>
<dbReference type="EMBL" id="JAUJYO010000005">
    <property type="protein sequence ID" value="KAK1316886.1"/>
    <property type="molecule type" value="Genomic_DNA"/>
</dbReference>
<dbReference type="AlphaFoldDB" id="A0AAV9ETD4"/>
<dbReference type="InterPro" id="IPR017868">
    <property type="entry name" value="Filamin/ABP280_repeat-like"/>
</dbReference>
<reference evidence="2" key="1">
    <citation type="journal article" date="2023" name="Nat. Commun.">
        <title>Diploid and tetraploid genomes of Acorus and the evolution of monocots.</title>
        <authorList>
            <person name="Ma L."/>
            <person name="Liu K.W."/>
            <person name="Li Z."/>
            <person name="Hsiao Y.Y."/>
            <person name="Qi Y."/>
            <person name="Fu T."/>
            <person name="Tang G.D."/>
            <person name="Zhang D."/>
            <person name="Sun W.H."/>
            <person name="Liu D.K."/>
            <person name="Li Y."/>
            <person name="Chen G.Z."/>
            <person name="Liu X.D."/>
            <person name="Liao X.Y."/>
            <person name="Jiang Y.T."/>
            <person name="Yu X."/>
            <person name="Hao Y."/>
            <person name="Huang J."/>
            <person name="Zhao X.W."/>
            <person name="Ke S."/>
            <person name="Chen Y.Y."/>
            <person name="Wu W.L."/>
            <person name="Hsu J.L."/>
            <person name="Lin Y.F."/>
            <person name="Huang M.D."/>
            <person name="Li C.Y."/>
            <person name="Huang L."/>
            <person name="Wang Z.W."/>
            <person name="Zhao X."/>
            <person name="Zhong W.Y."/>
            <person name="Peng D.H."/>
            <person name="Ahmad S."/>
            <person name="Lan S."/>
            <person name="Zhang J.S."/>
            <person name="Tsai W.C."/>
            <person name="Van de Peer Y."/>
            <person name="Liu Z.J."/>
        </authorList>
    </citation>
    <scope>NUCLEOTIDE SEQUENCE</scope>
    <source>
        <strain evidence="2">CP</strain>
    </source>
</reference>
<evidence type="ECO:0000313" key="2">
    <source>
        <dbReference type="EMBL" id="KAK1316886.1"/>
    </source>
</evidence>
<organism evidence="2 3">
    <name type="scientific">Acorus calamus</name>
    <name type="common">Sweet flag</name>
    <dbReference type="NCBI Taxonomy" id="4465"/>
    <lineage>
        <taxon>Eukaryota</taxon>
        <taxon>Viridiplantae</taxon>
        <taxon>Streptophyta</taxon>
        <taxon>Embryophyta</taxon>
        <taxon>Tracheophyta</taxon>
        <taxon>Spermatophyta</taxon>
        <taxon>Magnoliopsida</taxon>
        <taxon>Liliopsida</taxon>
        <taxon>Acoraceae</taxon>
        <taxon>Acorus</taxon>
    </lineage>
</organism>
<dbReference type="InterPro" id="IPR013783">
    <property type="entry name" value="Ig-like_fold"/>
</dbReference>
<comment type="caution">
    <text evidence="2">The sequence shown here is derived from an EMBL/GenBank/DDBJ whole genome shotgun (WGS) entry which is preliminary data.</text>
</comment>
<accession>A0AAV9ETD4</accession>
<dbReference type="PROSITE" id="PS50194">
    <property type="entry name" value="FILAMIN_REPEAT"/>
    <property type="match status" value="1"/>
</dbReference>